<sequence>MTDQWHDDIGDDWHDDELLGAPKLEPECFDCNDAGCSRCNPTRWQAWWRRHTGRRVEALRRRVRRRGTAAEPGEPPF</sequence>
<evidence type="ECO:0000313" key="2">
    <source>
        <dbReference type="Proteomes" id="UP001500689"/>
    </source>
</evidence>
<gene>
    <name evidence="1" type="ORF">GCM10022222_42650</name>
</gene>
<organism evidence="1 2">
    <name type="scientific">Amycolatopsis ultiminotia</name>
    <dbReference type="NCBI Taxonomy" id="543629"/>
    <lineage>
        <taxon>Bacteria</taxon>
        <taxon>Bacillati</taxon>
        <taxon>Actinomycetota</taxon>
        <taxon>Actinomycetes</taxon>
        <taxon>Pseudonocardiales</taxon>
        <taxon>Pseudonocardiaceae</taxon>
        <taxon>Amycolatopsis</taxon>
    </lineage>
</organism>
<name>A0ABP6WQ17_9PSEU</name>
<dbReference type="EMBL" id="BAAAZN010000008">
    <property type="protein sequence ID" value="GAA3554486.1"/>
    <property type="molecule type" value="Genomic_DNA"/>
</dbReference>
<keyword evidence="2" id="KW-1185">Reference proteome</keyword>
<reference evidence="2" key="1">
    <citation type="journal article" date="2019" name="Int. J. Syst. Evol. Microbiol.">
        <title>The Global Catalogue of Microorganisms (GCM) 10K type strain sequencing project: providing services to taxonomists for standard genome sequencing and annotation.</title>
        <authorList>
            <consortium name="The Broad Institute Genomics Platform"/>
            <consortium name="The Broad Institute Genome Sequencing Center for Infectious Disease"/>
            <person name="Wu L."/>
            <person name="Ma J."/>
        </authorList>
    </citation>
    <scope>NUCLEOTIDE SEQUENCE [LARGE SCALE GENOMIC DNA]</scope>
    <source>
        <strain evidence="2">JCM 16898</strain>
    </source>
</reference>
<evidence type="ECO:0000313" key="1">
    <source>
        <dbReference type="EMBL" id="GAA3554486.1"/>
    </source>
</evidence>
<dbReference type="RefSeq" id="WP_344862399.1">
    <property type="nucleotide sequence ID" value="NZ_BAAAZN010000008.1"/>
</dbReference>
<dbReference type="Proteomes" id="UP001500689">
    <property type="component" value="Unassembled WGS sequence"/>
</dbReference>
<protein>
    <submittedName>
        <fullName evidence="1">Uncharacterized protein</fullName>
    </submittedName>
</protein>
<accession>A0ABP6WQ17</accession>
<comment type="caution">
    <text evidence="1">The sequence shown here is derived from an EMBL/GenBank/DDBJ whole genome shotgun (WGS) entry which is preliminary data.</text>
</comment>
<proteinExistence type="predicted"/>